<dbReference type="Proteomes" id="UP000515204">
    <property type="component" value="Unplaced"/>
</dbReference>
<keyword evidence="2" id="KW-1185">Reference proteome</keyword>
<dbReference type="GeneID" id="106743611"/>
<dbReference type="OrthoDB" id="18388at2759"/>
<dbReference type="Gene3D" id="2.130.10.10">
    <property type="entry name" value="YVTN repeat-like/Quinoprotein amine dehydrogenase"/>
    <property type="match status" value="2"/>
</dbReference>
<evidence type="ECO:0000256" key="1">
    <source>
        <dbReference type="SAM" id="MobiDB-lite"/>
    </source>
</evidence>
<proteinExistence type="predicted"/>
<evidence type="ECO:0000313" key="2">
    <source>
        <dbReference type="Proteomes" id="UP000515204"/>
    </source>
</evidence>
<feature type="compositionally biased region" description="Basic residues" evidence="1">
    <location>
        <begin position="377"/>
        <end position="387"/>
    </location>
</feature>
<name>A0A6P3X5D3_DINQU</name>
<protein>
    <submittedName>
        <fullName evidence="3 4">WD repeat-containing protein 74 isoform X1</fullName>
    </submittedName>
</protein>
<dbReference type="GO" id="GO:0005730">
    <property type="term" value="C:nucleolus"/>
    <property type="evidence" value="ECO:0007669"/>
    <property type="project" value="InterPro"/>
</dbReference>
<feature type="region of interest" description="Disordered" evidence="1">
    <location>
        <begin position="373"/>
        <end position="418"/>
    </location>
</feature>
<dbReference type="SUPFAM" id="SSF50978">
    <property type="entry name" value="WD40 repeat-like"/>
    <property type="match status" value="1"/>
</dbReference>
<dbReference type="InterPro" id="IPR037379">
    <property type="entry name" value="WDR74/Nsa1"/>
</dbReference>
<dbReference type="Pfam" id="PF00400">
    <property type="entry name" value="WD40"/>
    <property type="match status" value="1"/>
</dbReference>
<dbReference type="SMART" id="SM00320">
    <property type="entry name" value="WD40"/>
    <property type="match status" value="4"/>
</dbReference>
<accession>A0A6P3X5D3</accession>
<dbReference type="InterPro" id="IPR036322">
    <property type="entry name" value="WD40_repeat_dom_sf"/>
</dbReference>
<dbReference type="GO" id="GO:0030687">
    <property type="term" value="C:preribosome, large subunit precursor"/>
    <property type="evidence" value="ECO:0007669"/>
    <property type="project" value="TreeGrafter"/>
</dbReference>
<evidence type="ECO:0000313" key="4">
    <source>
        <dbReference type="RefSeq" id="XP_014473099.1"/>
    </source>
</evidence>
<sequence>MSYKNNFNVFVGGKSGVFKGIKIEKKVNIIKNIQDLVSITENDQVTNISWSDDDEKDILIACGVKENRRVKIYDSENSMFTCSFLCNTGKGSINGISQYDGSILTAVNSGEVCLWRFDRKEELLINAGENLDRMCHSRVQRNVIATGGREHRLKLYDLEKQTMIFNEKNLSHDWLELRVPIWISDINFLPETQQIVTVGRYGHIRLYDPRVQRRPVINITHQDEAFTCSCIAPKEKHIIVGSGKGKLNLVDLRKPGKILNTYKGFAGGVTGVACSMNNPYIASVSIDRYLRIHHIDTKELLKNIYLTSKLTCLAVRSDFSIEETGTENNQEATMESRCESRNGGSVGEQSNDDAISEAEYDELFDKMQVVGKNEKVSKKRKLVKPAKKVSSNDRDVMSQKSLQKKRRKDQARSRKEME</sequence>
<dbReference type="RefSeq" id="XP_014473099.1">
    <property type="nucleotide sequence ID" value="XM_014617613.1"/>
</dbReference>
<dbReference type="GO" id="GO:0042273">
    <property type="term" value="P:ribosomal large subunit biogenesis"/>
    <property type="evidence" value="ECO:0007669"/>
    <property type="project" value="InterPro"/>
</dbReference>
<dbReference type="InterPro" id="IPR001680">
    <property type="entry name" value="WD40_rpt"/>
</dbReference>
<gene>
    <name evidence="3 4" type="primary">LOC106743611</name>
</gene>
<dbReference type="PANTHER" id="PTHR16038:SF4">
    <property type="entry name" value="WD REPEAT-CONTAINING PROTEIN 74"/>
    <property type="match status" value="1"/>
</dbReference>
<dbReference type="RefSeq" id="XP_014473098.1">
    <property type="nucleotide sequence ID" value="XM_014617612.1"/>
</dbReference>
<feature type="region of interest" description="Disordered" evidence="1">
    <location>
        <begin position="324"/>
        <end position="352"/>
    </location>
</feature>
<dbReference type="AlphaFoldDB" id="A0A6P3X5D3"/>
<dbReference type="InterPro" id="IPR015943">
    <property type="entry name" value="WD40/YVTN_repeat-like_dom_sf"/>
</dbReference>
<organism evidence="2 4">
    <name type="scientific">Dinoponera quadriceps</name>
    <name type="common">South American ant</name>
    <dbReference type="NCBI Taxonomy" id="609295"/>
    <lineage>
        <taxon>Eukaryota</taxon>
        <taxon>Metazoa</taxon>
        <taxon>Ecdysozoa</taxon>
        <taxon>Arthropoda</taxon>
        <taxon>Hexapoda</taxon>
        <taxon>Insecta</taxon>
        <taxon>Pterygota</taxon>
        <taxon>Neoptera</taxon>
        <taxon>Endopterygota</taxon>
        <taxon>Hymenoptera</taxon>
        <taxon>Apocrita</taxon>
        <taxon>Aculeata</taxon>
        <taxon>Formicoidea</taxon>
        <taxon>Formicidae</taxon>
        <taxon>Ponerinae</taxon>
        <taxon>Ponerini</taxon>
        <taxon>Dinoponera</taxon>
    </lineage>
</organism>
<dbReference type="KEGG" id="dqu:106743611"/>
<evidence type="ECO:0000313" key="3">
    <source>
        <dbReference type="RefSeq" id="XP_014473098.1"/>
    </source>
</evidence>
<dbReference type="PANTHER" id="PTHR16038">
    <property type="entry name" value="NOP SEVEN ASSOCIATED PROTEIN 1"/>
    <property type="match status" value="1"/>
</dbReference>
<reference evidence="3 4" key="1">
    <citation type="submission" date="2025-04" db="UniProtKB">
        <authorList>
            <consortium name="RefSeq"/>
        </authorList>
    </citation>
    <scope>IDENTIFICATION</scope>
</reference>